<proteinExistence type="inferred from homology"/>
<dbReference type="PANTHER" id="PTHR11108:SF1">
    <property type="entry name" value="FERROCHELATASE, MITOCHONDRIAL"/>
    <property type="match status" value="1"/>
</dbReference>
<evidence type="ECO:0000256" key="1">
    <source>
        <dbReference type="ARBA" id="ARBA00023004"/>
    </source>
</evidence>
<dbReference type="SUPFAM" id="SSF53800">
    <property type="entry name" value="Chelatase"/>
    <property type="match status" value="1"/>
</dbReference>
<evidence type="ECO:0000256" key="3">
    <source>
        <dbReference type="ARBA" id="ARBA00023239"/>
    </source>
</evidence>
<dbReference type="GO" id="GO:0006783">
    <property type="term" value="P:heme biosynthetic process"/>
    <property type="evidence" value="ECO:0007669"/>
    <property type="project" value="UniProtKB-KW"/>
</dbReference>
<keyword evidence="1" id="KW-0408">Iron</keyword>
<evidence type="ECO:0000313" key="5">
    <source>
        <dbReference type="EMBL" id="CAB4774975.1"/>
    </source>
</evidence>
<keyword evidence="3" id="KW-0456">Lyase</keyword>
<keyword evidence="4" id="KW-0627">Porphyrin biosynthesis</keyword>
<dbReference type="Pfam" id="PF00762">
    <property type="entry name" value="Ferrochelatase"/>
    <property type="match status" value="1"/>
</dbReference>
<dbReference type="AlphaFoldDB" id="A0A6J6VVD5"/>
<dbReference type="EMBL" id="CAFAAB010000007">
    <property type="protein sequence ID" value="CAB4774975.1"/>
    <property type="molecule type" value="Genomic_DNA"/>
</dbReference>
<accession>A0A6J6VVD5</accession>
<dbReference type="Gene3D" id="3.40.50.1400">
    <property type="match status" value="2"/>
</dbReference>
<organism evidence="5">
    <name type="scientific">freshwater metagenome</name>
    <dbReference type="NCBI Taxonomy" id="449393"/>
    <lineage>
        <taxon>unclassified sequences</taxon>
        <taxon>metagenomes</taxon>
        <taxon>ecological metagenomes</taxon>
    </lineage>
</organism>
<name>A0A6J6VVD5_9ZZZZ</name>
<dbReference type="CDD" id="cd00419">
    <property type="entry name" value="Ferrochelatase_C"/>
    <property type="match status" value="1"/>
</dbReference>
<dbReference type="HAMAP" id="MF_00323">
    <property type="entry name" value="Ferrochelatase"/>
    <property type="match status" value="1"/>
</dbReference>
<dbReference type="NCBIfam" id="TIGR00109">
    <property type="entry name" value="hemH"/>
    <property type="match status" value="1"/>
</dbReference>
<evidence type="ECO:0000256" key="4">
    <source>
        <dbReference type="ARBA" id="ARBA00023244"/>
    </source>
</evidence>
<protein>
    <submittedName>
        <fullName evidence="5">Unannotated protein</fullName>
    </submittedName>
</protein>
<dbReference type="GO" id="GO:0004325">
    <property type="term" value="F:ferrochelatase activity"/>
    <property type="evidence" value="ECO:0007669"/>
    <property type="project" value="InterPro"/>
</dbReference>
<evidence type="ECO:0000256" key="2">
    <source>
        <dbReference type="ARBA" id="ARBA00023133"/>
    </source>
</evidence>
<dbReference type="PANTHER" id="PTHR11108">
    <property type="entry name" value="FERROCHELATASE"/>
    <property type="match status" value="1"/>
</dbReference>
<sequence>MKKIGVLVMAYGTPSSTEAIEPYYTLIRHGRPPTPEQLADLTRRYNAIGGISPLRERTDAQVNALRAELERRAPGRFEVRFGSKYEPPMIEETGATFVEDGFTDVIGIVLAPHSSSMSTDQYMDRARATLTGINFTGIGAWWDFPGFLAIIANRVNAALAQIPAERRASTEVLFSAHSLPEKILLNGDTYPEQLRDSAEQAAKIAGTPHFDLAWQSAGRTPDPWLGPDILDVLRTKAASGITDIVSCPIGFVSDHLEVLFDIDVEAQDVAHAVGLNLVRTESLNAAPDFIALLADVVMANE</sequence>
<dbReference type="InterPro" id="IPR019772">
    <property type="entry name" value="Ferrochelatase_AS"/>
</dbReference>
<reference evidence="5" key="1">
    <citation type="submission" date="2020-05" db="EMBL/GenBank/DDBJ databases">
        <authorList>
            <person name="Chiriac C."/>
            <person name="Salcher M."/>
            <person name="Ghai R."/>
            <person name="Kavagutti S V."/>
        </authorList>
    </citation>
    <scope>NUCLEOTIDE SEQUENCE</scope>
</reference>
<dbReference type="InterPro" id="IPR033644">
    <property type="entry name" value="Ferrochelatase_C"/>
</dbReference>
<dbReference type="PROSITE" id="PS00534">
    <property type="entry name" value="FERROCHELATASE"/>
    <property type="match status" value="1"/>
</dbReference>
<keyword evidence="2" id="KW-0350">Heme biosynthesis</keyword>
<gene>
    <name evidence="5" type="ORF">UFOPK2958_00134</name>
</gene>
<dbReference type="InterPro" id="IPR001015">
    <property type="entry name" value="Ferrochelatase"/>
</dbReference>